<dbReference type="Proteomes" id="UP000676428">
    <property type="component" value="Chromosome"/>
</dbReference>
<dbReference type="Gene3D" id="3.30.1380.10">
    <property type="match status" value="1"/>
</dbReference>
<dbReference type="InterPro" id="IPR003709">
    <property type="entry name" value="VanY-like_core_dom"/>
</dbReference>
<dbReference type="PANTHER" id="PTHR34385">
    <property type="entry name" value="D-ALANYL-D-ALANINE CARBOXYPEPTIDASE"/>
    <property type="match status" value="1"/>
</dbReference>
<dbReference type="EMBL" id="CP074572">
    <property type="protein sequence ID" value="QVK22973.1"/>
    <property type="molecule type" value="Genomic_DNA"/>
</dbReference>
<dbReference type="InterPro" id="IPR052179">
    <property type="entry name" value="DD-CPase-like"/>
</dbReference>
<gene>
    <name evidence="2" type="ORF">KHX94_17825</name>
</gene>
<evidence type="ECO:0000313" key="2">
    <source>
        <dbReference type="EMBL" id="QVK22973.1"/>
    </source>
</evidence>
<protein>
    <submittedName>
        <fullName evidence="2">M15 family metallopeptidase</fullName>
    </submittedName>
</protein>
<reference evidence="2 3" key="1">
    <citation type="journal article" date="2012" name="Int. J. Syst. Evol. Microbiol.">
        <title>Shewanella dokdonensis sp. nov., isolated from seawater.</title>
        <authorList>
            <person name="Sung H.R."/>
            <person name="Yoon J.H."/>
            <person name="Ghim S.Y."/>
        </authorList>
    </citation>
    <scope>NUCLEOTIDE SEQUENCE [LARGE SCALE GENOMIC DNA]</scope>
    <source>
        <strain evidence="2 3">DSM 23626</strain>
    </source>
</reference>
<name>A0ABX8DE13_9GAMM</name>
<dbReference type="PANTHER" id="PTHR34385:SF1">
    <property type="entry name" value="PEPTIDOGLYCAN L-ALANYL-D-GLUTAMATE ENDOPEPTIDASE CWLK"/>
    <property type="match status" value="1"/>
</dbReference>
<evidence type="ECO:0000313" key="3">
    <source>
        <dbReference type="Proteomes" id="UP000676428"/>
    </source>
</evidence>
<dbReference type="InterPro" id="IPR009045">
    <property type="entry name" value="Zn_M74/Hedgehog-like"/>
</dbReference>
<dbReference type="CDD" id="cd14847">
    <property type="entry name" value="DD-carboxypeptidase_like"/>
    <property type="match status" value="1"/>
</dbReference>
<evidence type="ECO:0000259" key="1">
    <source>
        <dbReference type="Pfam" id="PF02557"/>
    </source>
</evidence>
<proteinExistence type="predicted"/>
<sequence length="255" mass="28988">MLPADPGKNIVLNTSEKRLYGLDDTGLVALQSRDQRQFLLETQTAQAFTRMQQAAASDGISIAICSAYRSFNRQQQLWDAKANGQRPLLDSHSRPLTDLQSMDENTLLQTILLWSALPGTSRHHWGTDLDLFDDSAIQRQQLQLINAEYQVAGPCFKMQQWLDSNAADYGFYRPFQPHLSGTSPELWHYSYYPVAEPWRCQYNTEHLAKILTDSDIRLKRPILEQLPALVQRYVKTVAPIPTAINQRPSIDGNAD</sequence>
<keyword evidence="3" id="KW-1185">Reference proteome</keyword>
<dbReference type="SUPFAM" id="SSF55166">
    <property type="entry name" value="Hedgehog/DD-peptidase"/>
    <property type="match status" value="1"/>
</dbReference>
<feature type="domain" description="D-alanyl-D-alanine carboxypeptidase-like core" evidence="1">
    <location>
        <begin position="39"/>
        <end position="193"/>
    </location>
</feature>
<accession>A0ABX8DE13</accession>
<dbReference type="Pfam" id="PF02557">
    <property type="entry name" value="VanY"/>
    <property type="match status" value="1"/>
</dbReference>
<organism evidence="2 3">
    <name type="scientific">Shewanella dokdonensis</name>
    <dbReference type="NCBI Taxonomy" id="712036"/>
    <lineage>
        <taxon>Bacteria</taxon>
        <taxon>Pseudomonadati</taxon>
        <taxon>Pseudomonadota</taxon>
        <taxon>Gammaproteobacteria</taxon>
        <taxon>Alteromonadales</taxon>
        <taxon>Shewanellaceae</taxon>
        <taxon>Shewanella</taxon>
    </lineage>
</organism>